<dbReference type="EMBL" id="GEBQ01013584">
    <property type="protein sequence ID" value="JAT26393.1"/>
    <property type="molecule type" value="Transcribed_RNA"/>
</dbReference>
<evidence type="ECO:0000256" key="5">
    <source>
        <dbReference type="ARBA" id="ARBA00041499"/>
    </source>
</evidence>
<dbReference type="GO" id="GO:0016791">
    <property type="term" value="F:phosphatase activity"/>
    <property type="evidence" value="ECO:0007669"/>
    <property type="project" value="UniProtKB-ARBA"/>
</dbReference>
<accession>A0A1B6LRQ4</accession>
<organism evidence="7">
    <name type="scientific">Graphocephala atropunctata</name>
    <dbReference type="NCBI Taxonomy" id="36148"/>
    <lineage>
        <taxon>Eukaryota</taxon>
        <taxon>Metazoa</taxon>
        <taxon>Ecdysozoa</taxon>
        <taxon>Arthropoda</taxon>
        <taxon>Hexapoda</taxon>
        <taxon>Insecta</taxon>
        <taxon>Pterygota</taxon>
        <taxon>Neoptera</taxon>
        <taxon>Paraneoptera</taxon>
        <taxon>Hemiptera</taxon>
        <taxon>Auchenorrhyncha</taxon>
        <taxon>Membracoidea</taxon>
        <taxon>Cicadellidae</taxon>
        <taxon>Cicadellinae</taxon>
        <taxon>Cicadellini</taxon>
        <taxon>Graphocephala</taxon>
    </lineage>
</organism>
<dbReference type="PANTHER" id="PTHR11567">
    <property type="entry name" value="ACID PHOSPHATASE-RELATED"/>
    <property type="match status" value="1"/>
</dbReference>
<name>A0A1B6LRQ4_9HEMI</name>
<reference evidence="7" key="1">
    <citation type="submission" date="2015-11" db="EMBL/GenBank/DDBJ databases">
        <title>De novo transcriptome assembly of four potential Pierce s Disease insect vectors from Arizona vineyards.</title>
        <authorList>
            <person name="Tassone E.E."/>
        </authorList>
    </citation>
    <scope>NUCLEOTIDE SEQUENCE</scope>
</reference>
<evidence type="ECO:0000256" key="2">
    <source>
        <dbReference type="ARBA" id="ARBA00022801"/>
    </source>
</evidence>
<keyword evidence="2" id="KW-0378">Hydrolase</keyword>
<comment type="similarity">
    <text evidence="1">Belongs to the histidine acid phosphatase family.</text>
</comment>
<comment type="catalytic activity">
    <reaction evidence="3">
        <text>3-O-[beta-D-GlcA-(1-&gt;3)-beta-D-Gal-(1-&gt;3)-beta-D-Gal-(1-&gt;4)-beta-D-2-O-P-Xyl]-L-seryl-[protein] + H2O = 3-O-(beta-D-GlcA-(1-&gt;3)-beta-D-Gal-(1-&gt;3)-beta-D-Gal-(1-&gt;4)-beta-D-Xyl)-L-seryl-[protein] + phosphate</text>
        <dbReference type="Rhea" id="RHEA:56512"/>
        <dbReference type="Rhea" id="RHEA-COMP:12573"/>
        <dbReference type="Rhea" id="RHEA-COMP:14559"/>
        <dbReference type="ChEBI" id="CHEBI:15377"/>
        <dbReference type="ChEBI" id="CHEBI:43474"/>
        <dbReference type="ChEBI" id="CHEBI:132093"/>
        <dbReference type="ChEBI" id="CHEBI:140495"/>
    </reaction>
</comment>
<evidence type="ECO:0000256" key="1">
    <source>
        <dbReference type="ARBA" id="ARBA00005375"/>
    </source>
</evidence>
<gene>
    <name evidence="7" type="ORF">g.34313</name>
</gene>
<protein>
    <recommendedName>
        <fullName evidence="4">2-phosphoxylose phosphatase 1</fullName>
    </recommendedName>
    <alternativeName>
        <fullName evidence="5">Acid phosphatase-like protein 2</fullName>
    </alternativeName>
</protein>
<dbReference type="SUPFAM" id="SSF53254">
    <property type="entry name" value="Phosphoglycerate mutase-like"/>
    <property type="match status" value="1"/>
</dbReference>
<evidence type="ECO:0000256" key="4">
    <source>
        <dbReference type="ARBA" id="ARBA00040357"/>
    </source>
</evidence>
<dbReference type="InterPro" id="IPR050645">
    <property type="entry name" value="Histidine_acid_phosphatase"/>
</dbReference>
<dbReference type="InterPro" id="IPR000560">
    <property type="entry name" value="His_Pase_clade-2"/>
</dbReference>
<dbReference type="Gene3D" id="3.40.50.1240">
    <property type="entry name" value="Phosphoglycerate mutase-like"/>
    <property type="match status" value="1"/>
</dbReference>
<evidence type="ECO:0000256" key="6">
    <source>
        <dbReference type="SAM" id="SignalP"/>
    </source>
</evidence>
<dbReference type="CDD" id="cd07061">
    <property type="entry name" value="HP_HAP_like"/>
    <property type="match status" value="1"/>
</dbReference>
<evidence type="ECO:0000313" key="7">
    <source>
        <dbReference type="EMBL" id="JAT26393.1"/>
    </source>
</evidence>
<evidence type="ECO:0000256" key="3">
    <source>
        <dbReference type="ARBA" id="ARBA00036311"/>
    </source>
</evidence>
<dbReference type="InterPro" id="IPR029033">
    <property type="entry name" value="His_PPase_superfam"/>
</dbReference>
<dbReference type="Pfam" id="PF00328">
    <property type="entry name" value="His_Phos_2"/>
    <property type="match status" value="1"/>
</dbReference>
<sequence>MAKYIVWVFIPALALLTLIYYCSSEPNVDDKINGPRAAPTLKLLVVFTRHGSRGPIYSYPTCPYQREDRKFWPYGPSELTKNGRKQLYKLGKKVRSLYDGFLDEIYNQEDFRANSTLFVRSMISGAQFLAGLFPPRGFQVWSEDLAWQPVPMFPNYVDYHTLVYSKVTKWCPRFHAAKRKALEKFEKEYDANLTEIFDYVKPYTEIERMEPLDDMISKWAAMYTLWESMFCPDEEGLPLPEWTKKIYPHPMTAMADKILRVGSVGSETQIKYLEGLYFQEVAGLMTSKVEGTLSPDRQMFYYAGHDYTLLGLQGILGLADEPTGRLNARTGSAMIFELHQDPDTDKYYVQVLYIDGSSKDLEPFEIDIPGCDFPCDFHLLMNKTRKYYDIKDWHEECQVVED</sequence>
<proteinExistence type="inferred from homology"/>
<feature type="signal peptide" evidence="6">
    <location>
        <begin position="1"/>
        <end position="24"/>
    </location>
</feature>
<dbReference type="PANTHER" id="PTHR11567:SF110">
    <property type="entry name" value="2-PHOSPHOXYLOSE PHOSPHATASE 1"/>
    <property type="match status" value="1"/>
</dbReference>
<dbReference type="AlphaFoldDB" id="A0A1B6LRQ4"/>
<feature type="chain" id="PRO_5008587663" description="2-phosphoxylose phosphatase 1" evidence="6">
    <location>
        <begin position="25"/>
        <end position="402"/>
    </location>
</feature>
<keyword evidence="6" id="KW-0732">Signal</keyword>